<dbReference type="AlphaFoldDB" id="A0A4Y9R424"/>
<evidence type="ECO:0000256" key="1">
    <source>
        <dbReference type="SAM" id="MobiDB-lite"/>
    </source>
</evidence>
<comment type="caution">
    <text evidence="3">The sequence shown here is derived from an EMBL/GenBank/DDBJ whole genome shotgun (WGS) entry which is preliminary data.</text>
</comment>
<organism evidence="3 4">
    <name type="scientific">Orlajensenia leifsoniae</name>
    <dbReference type="NCBI Taxonomy" id="2561933"/>
    <lineage>
        <taxon>Bacteria</taxon>
        <taxon>Bacillati</taxon>
        <taxon>Actinomycetota</taxon>
        <taxon>Actinomycetes</taxon>
        <taxon>Micrococcales</taxon>
        <taxon>Microbacteriaceae</taxon>
        <taxon>Orlajensenia</taxon>
    </lineage>
</organism>
<dbReference type="EMBL" id="SPQZ01000002">
    <property type="protein sequence ID" value="TFV99299.1"/>
    <property type="molecule type" value="Genomic_DNA"/>
</dbReference>
<feature type="compositionally biased region" description="Low complexity" evidence="1">
    <location>
        <begin position="196"/>
        <end position="209"/>
    </location>
</feature>
<dbReference type="Proteomes" id="UP000298127">
    <property type="component" value="Unassembled WGS sequence"/>
</dbReference>
<sequence length="242" mass="26806">MQWITDFFNWLFSDDARPTLFAAGVLVVAMVLSALLAAWVARAAVRSLIDQRDREVKATAIAALIDAATESSVWNSLTPQEQVLADRAVGEADIRVRMLPIRGAAVAANWAAHQLHEMKRASATFGYELEPAVVEFRDRLVDWQKRPARARKLFQTDLERWKVMNTAAEKALLAEQDAWVAEQHHQQFEPAAATTPYTPAMAPFAPTPASDASTETQRLLDDVSALPARRKDDDGTDVITTP</sequence>
<proteinExistence type="predicted"/>
<dbReference type="RefSeq" id="WP_135119804.1">
    <property type="nucleotide sequence ID" value="NZ_SPQZ01000002.1"/>
</dbReference>
<reference evidence="3 4" key="1">
    <citation type="journal article" date="2018" name="J. Microbiol.">
        <title>Leifsonia flava sp. nov., a novel actinobacterium isolated from the rhizosphere of Aquilegia viridiflora.</title>
        <authorList>
            <person name="Cai Y."/>
            <person name="Tao W.Z."/>
            <person name="Ma Y.J."/>
            <person name="Cheng J."/>
            <person name="Zhang M.Y."/>
            <person name="Zhang Y.X."/>
        </authorList>
    </citation>
    <scope>NUCLEOTIDE SEQUENCE [LARGE SCALE GENOMIC DNA]</scope>
    <source>
        <strain evidence="3 4">SYP-B2174</strain>
    </source>
</reference>
<keyword evidence="2" id="KW-0812">Transmembrane</keyword>
<evidence type="ECO:0000313" key="3">
    <source>
        <dbReference type="EMBL" id="TFV99299.1"/>
    </source>
</evidence>
<evidence type="ECO:0000313" key="4">
    <source>
        <dbReference type="Proteomes" id="UP000298127"/>
    </source>
</evidence>
<accession>A0A4Y9R424</accession>
<feature type="transmembrane region" description="Helical" evidence="2">
    <location>
        <begin position="20"/>
        <end position="45"/>
    </location>
</feature>
<name>A0A4Y9R424_9MICO</name>
<keyword evidence="2" id="KW-0472">Membrane</keyword>
<evidence type="ECO:0000256" key="2">
    <source>
        <dbReference type="SAM" id="Phobius"/>
    </source>
</evidence>
<keyword evidence="2" id="KW-1133">Transmembrane helix</keyword>
<gene>
    <name evidence="3" type="ORF">E4M00_07355</name>
</gene>
<feature type="region of interest" description="Disordered" evidence="1">
    <location>
        <begin position="196"/>
        <end position="242"/>
    </location>
</feature>
<protein>
    <submittedName>
        <fullName evidence="3">Uncharacterized protein</fullName>
    </submittedName>
</protein>
<keyword evidence="4" id="KW-1185">Reference proteome</keyword>